<dbReference type="PROSITE" id="PS50893">
    <property type="entry name" value="ABC_TRANSPORTER_2"/>
    <property type="match status" value="1"/>
</dbReference>
<proteinExistence type="inferred from homology"/>
<feature type="domain" description="ABC transporter" evidence="5">
    <location>
        <begin position="4"/>
        <end position="232"/>
    </location>
</feature>
<evidence type="ECO:0000256" key="3">
    <source>
        <dbReference type="ARBA" id="ARBA00022741"/>
    </source>
</evidence>
<dbReference type="InterPro" id="IPR003439">
    <property type="entry name" value="ABC_transporter-like_ATP-bd"/>
</dbReference>
<dbReference type="SUPFAM" id="SSF52540">
    <property type="entry name" value="P-loop containing nucleoside triphosphate hydrolases"/>
    <property type="match status" value="1"/>
</dbReference>
<protein>
    <submittedName>
        <fullName evidence="6">ABC transporter</fullName>
    </submittedName>
</protein>
<dbReference type="CDD" id="cd03263">
    <property type="entry name" value="ABC_subfamily_A"/>
    <property type="match status" value="1"/>
</dbReference>
<evidence type="ECO:0000313" key="6">
    <source>
        <dbReference type="EMBL" id="EUJ25458.1"/>
    </source>
</evidence>
<dbReference type="PANTHER" id="PTHR42711">
    <property type="entry name" value="ABC TRANSPORTER ATP-BINDING PROTEIN"/>
    <property type="match status" value="1"/>
</dbReference>
<dbReference type="Proteomes" id="UP000019249">
    <property type="component" value="Unassembled WGS sequence"/>
</dbReference>
<reference evidence="6 7" key="1">
    <citation type="journal article" date="2014" name="Int. J. Syst. Evol. Microbiol.">
        <title>Listeria floridensis sp. nov., Listeria aquatica sp. nov., Listeria cornellensis sp. nov., Listeria riparia sp. nov. and Listeria grandensis sp. nov., from agricultural and natural environments.</title>
        <authorList>
            <person name="den Bakker H.C."/>
            <person name="Warchocki S."/>
            <person name="Wright E.M."/>
            <person name="Allred A.F."/>
            <person name="Ahlstrom C."/>
            <person name="Manuel C.S."/>
            <person name="Stasiewicz M.J."/>
            <person name="Burrell A."/>
            <person name="Roof S."/>
            <person name="Strawn L."/>
            <person name="Fortes E.D."/>
            <person name="Nightingale K.K."/>
            <person name="Kephart D."/>
            <person name="Wiedmann M."/>
        </authorList>
    </citation>
    <scope>NUCLEOTIDE SEQUENCE [LARGE SCALE GENOMIC DNA]</scope>
    <source>
        <strain evidence="6 7">FSL S10-1187</strain>
    </source>
</reference>
<dbReference type="EMBL" id="AODF01000048">
    <property type="protein sequence ID" value="EUJ25458.1"/>
    <property type="molecule type" value="Genomic_DNA"/>
</dbReference>
<dbReference type="PANTHER" id="PTHR42711:SF5">
    <property type="entry name" value="ABC TRANSPORTER ATP-BINDING PROTEIN NATA"/>
    <property type="match status" value="1"/>
</dbReference>
<name>A0ABN0RBI9_9LIST</name>
<comment type="similarity">
    <text evidence="1">Belongs to the ABC transporter superfamily.</text>
</comment>
<keyword evidence="2" id="KW-0813">Transport</keyword>
<dbReference type="InterPro" id="IPR003593">
    <property type="entry name" value="AAA+_ATPase"/>
</dbReference>
<dbReference type="Gene3D" id="3.40.50.300">
    <property type="entry name" value="P-loop containing nucleotide triphosphate hydrolases"/>
    <property type="match status" value="1"/>
</dbReference>
<evidence type="ECO:0000259" key="5">
    <source>
        <dbReference type="PROSITE" id="PS50893"/>
    </source>
</evidence>
<comment type="caution">
    <text evidence="6">The sequence shown here is derived from an EMBL/GenBank/DDBJ whole genome shotgun (WGS) entry which is preliminary data.</text>
</comment>
<keyword evidence="3" id="KW-0547">Nucleotide-binding</keyword>
<evidence type="ECO:0000256" key="1">
    <source>
        <dbReference type="ARBA" id="ARBA00005417"/>
    </source>
</evidence>
<keyword evidence="4" id="KW-0067">ATP-binding</keyword>
<gene>
    <name evidence="6" type="ORF">MFLO_15391</name>
</gene>
<dbReference type="InterPro" id="IPR017871">
    <property type="entry name" value="ABC_transporter-like_CS"/>
</dbReference>
<evidence type="ECO:0000313" key="7">
    <source>
        <dbReference type="Proteomes" id="UP000019249"/>
    </source>
</evidence>
<evidence type="ECO:0000256" key="2">
    <source>
        <dbReference type="ARBA" id="ARBA00022448"/>
    </source>
</evidence>
<dbReference type="InterPro" id="IPR025302">
    <property type="entry name" value="DrrA1/2-like_C"/>
</dbReference>
<dbReference type="InterPro" id="IPR027417">
    <property type="entry name" value="P-loop_NTPase"/>
</dbReference>
<accession>A0ABN0RBI9</accession>
<dbReference type="PROSITE" id="PS00211">
    <property type="entry name" value="ABC_TRANSPORTER_1"/>
    <property type="match status" value="1"/>
</dbReference>
<dbReference type="InterPro" id="IPR050763">
    <property type="entry name" value="ABC_transporter_ATP-binding"/>
</dbReference>
<keyword evidence="7" id="KW-1185">Reference proteome</keyword>
<sequence length="302" mass="33658">MDAIRIENLRKSYKNHEVLKDVSLSVKQGEVFTLLGENGAGKTTLIHILATLLHADAGTVTILGESLAEKPDKVRELISLNSQSNTLDEAFSGYENLKLIAELRGVKDVKAEITRISERLNLDSFLKRKVAEYSGGMRRRLDIAMSLVGDPSLIFLDEPTTGVDPKNRIEIWKTIQEIRDSGKTIFLTTQYLEEADRISDHIGFIHDGRIVLSGTPEQVKQKAEKHYLLELDATDFDQGLALLQEGNLSYQLTDKTIELNETVAQEALQILLAKGISVEKFNLAEVSLESIFLHVTGNEGEK</sequence>
<dbReference type="Pfam" id="PF00005">
    <property type="entry name" value="ABC_tran"/>
    <property type="match status" value="1"/>
</dbReference>
<organism evidence="6 7">
    <name type="scientific">Listeria floridensis FSL S10-1187</name>
    <dbReference type="NCBI Taxonomy" id="1265817"/>
    <lineage>
        <taxon>Bacteria</taxon>
        <taxon>Bacillati</taxon>
        <taxon>Bacillota</taxon>
        <taxon>Bacilli</taxon>
        <taxon>Bacillales</taxon>
        <taxon>Listeriaceae</taxon>
        <taxon>Listeria</taxon>
    </lineage>
</organism>
<evidence type="ECO:0000256" key="4">
    <source>
        <dbReference type="ARBA" id="ARBA00022840"/>
    </source>
</evidence>
<dbReference type="SMART" id="SM00382">
    <property type="entry name" value="AAA"/>
    <property type="match status" value="1"/>
</dbReference>
<dbReference type="Pfam" id="PF13732">
    <property type="entry name" value="DrrA1-3_C"/>
    <property type="match status" value="1"/>
</dbReference>